<dbReference type="RefSeq" id="WP_220108554.1">
    <property type="nucleotide sequence ID" value="NZ_JAHZST010000002.1"/>
</dbReference>
<dbReference type="EMBL" id="JAHZST010000002">
    <property type="protein sequence ID" value="MBW8182908.1"/>
    <property type="molecule type" value="Genomic_DNA"/>
</dbReference>
<evidence type="ECO:0000313" key="1">
    <source>
        <dbReference type="EMBL" id="MBW8182908.1"/>
    </source>
</evidence>
<dbReference type="PANTHER" id="PTHR33835">
    <property type="entry name" value="YALI0C07656P"/>
    <property type="match status" value="1"/>
</dbReference>
<keyword evidence="2" id="KW-1185">Reference proteome</keyword>
<reference evidence="1 2" key="1">
    <citation type="submission" date="2021-07" db="EMBL/GenBank/DDBJ databases">
        <title>Shewanella sp. nov, isolated from SCS.</title>
        <authorList>
            <person name="Cao W.R."/>
        </authorList>
    </citation>
    <scope>NUCLEOTIDE SEQUENCE [LARGE SCALE GENOMIC DNA]</scope>
    <source>
        <strain evidence="1 2">NR704-98</strain>
    </source>
</reference>
<dbReference type="SUPFAM" id="SSF56281">
    <property type="entry name" value="Metallo-hydrolase/oxidoreductase"/>
    <property type="match status" value="1"/>
</dbReference>
<evidence type="ECO:0000313" key="2">
    <source>
        <dbReference type="Proteomes" id="UP001195963"/>
    </source>
</evidence>
<protein>
    <submittedName>
        <fullName evidence="1">DUF4336 domain-containing protein</fullName>
    </submittedName>
</protein>
<gene>
    <name evidence="1" type="ORF">K0625_04455</name>
</gene>
<proteinExistence type="predicted"/>
<accession>A0ABS7E0N7</accession>
<dbReference type="InterPro" id="IPR025638">
    <property type="entry name" value="DUF4336"/>
</dbReference>
<dbReference type="Proteomes" id="UP001195963">
    <property type="component" value="Unassembled WGS sequence"/>
</dbReference>
<dbReference type="Pfam" id="PF14234">
    <property type="entry name" value="DUF4336"/>
    <property type="match status" value="1"/>
</dbReference>
<dbReference type="InterPro" id="IPR036866">
    <property type="entry name" value="RibonucZ/Hydroxyglut_hydro"/>
</dbReference>
<organism evidence="1 2">
    <name type="scientific">Shewanella nanhaiensis</name>
    <dbReference type="NCBI Taxonomy" id="2864872"/>
    <lineage>
        <taxon>Bacteria</taxon>
        <taxon>Pseudomonadati</taxon>
        <taxon>Pseudomonadota</taxon>
        <taxon>Gammaproteobacteria</taxon>
        <taxon>Alteromonadales</taxon>
        <taxon>Shewanellaceae</taxon>
        <taxon>Shewanella</taxon>
    </lineage>
</organism>
<comment type="caution">
    <text evidence="1">The sequence shown here is derived from an EMBL/GenBank/DDBJ whole genome shotgun (WGS) entry which is preliminary data.</text>
</comment>
<sequence length="232" mass="26124">MSLVQLGENIWAHEDSMPLGGIQLRLRMTIVKLSCGGLWLHSPTKPNPELQAEIDELGKVTFIVGAANGHNIWLSAWQAAYPEAELYVSGGIPKKVKLDNYMVLEKHFENIWCDDFEREFMPNVELFNESVFFHKSSRSLIVTDLIQNHSDEIPSGFAGVMTRCVFRPLGFKGACVAPPLKLGFTIKDKLAFSVFIKNIQQWDFDKIIVTHGDVITDDAKGVFAGLVERFIR</sequence>
<dbReference type="PANTHER" id="PTHR33835:SF1">
    <property type="entry name" value="METALLO-BETA-LACTAMASE DOMAIN-CONTAINING PROTEIN"/>
    <property type="match status" value="1"/>
</dbReference>
<name>A0ABS7E0N7_9GAMM</name>